<comment type="caution">
    <text evidence="3">The sequence shown here is derived from an EMBL/GenBank/DDBJ whole genome shotgun (WGS) entry which is preliminary data.</text>
</comment>
<keyword evidence="1" id="KW-0472">Membrane</keyword>
<organism evidence="3 4">
    <name type="scientific">Elysia crispata</name>
    <name type="common">lettuce slug</name>
    <dbReference type="NCBI Taxonomy" id="231223"/>
    <lineage>
        <taxon>Eukaryota</taxon>
        <taxon>Metazoa</taxon>
        <taxon>Spiralia</taxon>
        <taxon>Lophotrochozoa</taxon>
        <taxon>Mollusca</taxon>
        <taxon>Gastropoda</taxon>
        <taxon>Heterobranchia</taxon>
        <taxon>Euthyneura</taxon>
        <taxon>Panpulmonata</taxon>
        <taxon>Sacoglossa</taxon>
        <taxon>Placobranchoidea</taxon>
        <taxon>Plakobranchidae</taxon>
        <taxon>Elysia</taxon>
    </lineage>
</organism>
<evidence type="ECO:0000313" key="2">
    <source>
        <dbReference type="EMBL" id="KAK3726329.1"/>
    </source>
</evidence>
<feature type="transmembrane region" description="Helical" evidence="1">
    <location>
        <begin position="149"/>
        <end position="167"/>
    </location>
</feature>
<dbReference type="EMBL" id="JAWDGP010007312">
    <property type="protein sequence ID" value="KAK3726329.1"/>
    <property type="molecule type" value="Genomic_DNA"/>
</dbReference>
<feature type="transmembrane region" description="Helical" evidence="1">
    <location>
        <begin position="106"/>
        <end position="124"/>
    </location>
</feature>
<accession>A0AAE1DJK7</accession>
<feature type="transmembrane region" description="Helical" evidence="1">
    <location>
        <begin position="26"/>
        <end position="47"/>
    </location>
</feature>
<dbReference type="EMBL" id="JAWDGP010003567">
    <property type="protein sequence ID" value="KAK3773026.1"/>
    <property type="molecule type" value="Genomic_DNA"/>
</dbReference>
<dbReference type="Proteomes" id="UP001283361">
    <property type="component" value="Unassembled WGS sequence"/>
</dbReference>
<gene>
    <name evidence="2" type="ORF">RRG08_021060</name>
    <name evidence="3" type="ORF">RRG08_061325</name>
</gene>
<evidence type="ECO:0000313" key="4">
    <source>
        <dbReference type="Proteomes" id="UP001283361"/>
    </source>
</evidence>
<keyword evidence="4" id="KW-1185">Reference proteome</keyword>
<dbReference type="AlphaFoldDB" id="A0AAE1DJK7"/>
<evidence type="ECO:0000256" key="1">
    <source>
        <dbReference type="SAM" id="Phobius"/>
    </source>
</evidence>
<proteinExistence type="predicted"/>
<feature type="transmembrane region" description="Helical" evidence="1">
    <location>
        <begin position="67"/>
        <end position="85"/>
    </location>
</feature>
<evidence type="ECO:0000313" key="3">
    <source>
        <dbReference type="EMBL" id="KAK3773026.1"/>
    </source>
</evidence>
<protein>
    <submittedName>
        <fullName evidence="3">Uncharacterized protein</fullName>
    </submittedName>
</protein>
<name>A0AAE1DJK7_9GAST</name>
<keyword evidence="1" id="KW-0812">Transmembrane</keyword>
<sequence>MLTNIFGSRDAPTPALSTRQSPGGYFYFWNLLVPLSVLLNVHEFGLGTHEAGLMLALGVGPHIFEGLIQNIFLVWIVQMFLFIWIERIMRRWPWYQIYSCCFAKSLLLALALIAVPSLIMRWLWYPLYRGIPKAIKYANSDMSEKSVEAITDGFLLIASVLLLMHSLHFCRCEPEKKDDSC</sequence>
<reference evidence="3" key="1">
    <citation type="journal article" date="2023" name="G3 (Bethesda)">
        <title>A reference genome for the long-term kleptoplast-retaining sea slug Elysia crispata morphotype clarki.</title>
        <authorList>
            <person name="Eastman K.E."/>
            <person name="Pendleton A.L."/>
            <person name="Shaikh M.A."/>
            <person name="Suttiyut T."/>
            <person name="Ogas R."/>
            <person name="Tomko P."/>
            <person name="Gavelis G."/>
            <person name="Widhalm J.R."/>
            <person name="Wisecaver J.H."/>
        </authorList>
    </citation>
    <scope>NUCLEOTIDE SEQUENCE</scope>
    <source>
        <strain evidence="3">ECLA1</strain>
    </source>
</reference>
<keyword evidence="1" id="KW-1133">Transmembrane helix</keyword>